<protein>
    <recommendedName>
        <fullName evidence="7">Peptidase S51</fullName>
    </recommendedName>
</protein>
<keyword evidence="4" id="KW-0720">Serine protease</keyword>
<evidence type="ECO:0000256" key="1">
    <source>
        <dbReference type="ARBA" id="ARBA00006534"/>
    </source>
</evidence>
<dbReference type="SUPFAM" id="SSF52317">
    <property type="entry name" value="Class I glutamine amidotransferase-like"/>
    <property type="match status" value="1"/>
</dbReference>
<accession>A0ABQ6JWP2</accession>
<evidence type="ECO:0000313" key="5">
    <source>
        <dbReference type="EMBL" id="GMA92122.1"/>
    </source>
</evidence>
<dbReference type="InterPro" id="IPR029062">
    <property type="entry name" value="Class_I_gatase-like"/>
</dbReference>
<gene>
    <name evidence="5" type="ORF">GCM10025869_26510</name>
</gene>
<dbReference type="Gene3D" id="3.40.50.880">
    <property type="match status" value="1"/>
</dbReference>
<keyword evidence="6" id="KW-1185">Reference proteome</keyword>
<organism evidence="5 6">
    <name type="scientific">Homoserinibacter gongjuensis</name>
    <dbReference type="NCBI Taxonomy" id="1162968"/>
    <lineage>
        <taxon>Bacteria</taxon>
        <taxon>Bacillati</taxon>
        <taxon>Actinomycetota</taxon>
        <taxon>Actinomycetes</taxon>
        <taxon>Micrococcales</taxon>
        <taxon>Microbacteriaceae</taxon>
        <taxon>Homoserinibacter</taxon>
    </lineage>
</organism>
<dbReference type="InterPro" id="IPR005320">
    <property type="entry name" value="Peptidase_S51"/>
</dbReference>
<evidence type="ECO:0000256" key="2">
    <source>
        <dbReference type="ARBA" id="ARBA00022670"/>
    </source>
</evidence>
<reference evidence="6" key="1">
    <citation type="journal article" date="2019" name="Int. J. Syst. Evol. Microbiol.">
        <title>The Global Catalogue of Microorganisms (GCM) 10K type strain sequencing project: providing services to taxonomists for standard genome sequencing and annotation.</title>
        <authorList>
            <consortium name="The Broad Institute Genomics Platform"/>
            <consortium name="The Broad Institute Genome Sequencing Center for Infectious Disease"/>
            <person name="Wu L."/>
            <person name="Ma J."/>
        </authorList>
    </citation>
    <scope>NUCLEOTIDE SEQUENCE [LARGE SCALE GENOMIC DNA]</scope>
    <source>
        <strain evidence="6">NBRC 108755</strain>
    </source>
</reference>
<dbReference type="EMBL" id="BSVA01000001">
    <property type="protein sequence ID" value="GMA92122.1"/>
    <property type="molecule type" value="Genomic_DNA"/>
</dbReference>
<evidence type="ECO:0000256" key="3">
    <source>
        <dbReference type="ARBA" id="ARBA00022801"/>
    </source>
</evidence>
<comment type="similarity">
    <text evidence="1">Belongs to the peptidase S51 family.</text>
</comment>
<proteinExistence type="inferred from homology"/>
<sequence length="239" mass="24006">MHLVGGGWTPVGDPAITATFLAEASVRAAGSGRMVPRIGVLIAVTGDTPSPEFRDGYPASLRAVAACEPIVTIVEAGDTFAPRVLTDIDALVVGGGVTPAYLAAVDPLVEEIRLLVADGLPYLGFSAGAMIAADRAIVGGWRINGIPVCPEPTAQGLDEVTVVEGLGLVDLAVDVHAAQWGVLSRLVAATEAGLVDGGVAIDEHTSLVVGDDGFAVAGAGSVWQVLDEPAGVIVGTLGA</sequence>
<evidence type="ECO:0008006" key="7">
    <source>
        <dbReference type="Google" id="ProtNLM"/>
    </source>
</evidence>
<keyword evidence="3" id="KW-0378">Hydrolase</keyword>
<evidence type="ECO:0000313" key="6">
    <source>
        <dbReference type="Proteomes" id="UP001157069"/>
    </source>
</evidence>
<comment type="caution">
    <text evidence="5">The sequence shown here is derived from an EMBL/GenBank/DDBJ whole genome shotgun (WGS) entry which is preliminary data.</text>
</comment>
<dbReference type="Proteomes" id="UP001157069">
    <property type="component" value="Unassembled WGS sequence"/>
</dbReference>
<evidence type="ECO:0000256" key="4">
    <source>
        <dbReference type="ARBA" id="ARBA00022825"/>
    </source>
</evidence>
<dbReference type="Pfam" id="PF03575">
    <property type="entry name" value="Peptidase_S51"/>
    <property type="match status" value="1"/>
</dbReference>
<keyword evidence="2" id="KW-0645">Protease</keyword>
<name>A0ABQ6JWP2_9MICO</name>